<gene>
    <name evidence="10" type="ORF">OSB1V03_LOCUS20767</name>
</gene>
<evidence type="ECO:0000256" key="1">
    <source>
        <dbReference type="ARBA" id="ARBA00022723"/>
    </source>
</evidence>
<keyword evidence="4" id="KW-0805">Transcription regulation</keyword>
<evidence type="ECO:0000256" key="5">
    <source>
        <dbReference type="ARBA" id="ARBA00023125"/>
    </source>
</evidence>
<proteinExistence type="predicted"/>
<feature type="non-terminal residue" evidence="10">
    <location>
        <position position="1"/>
    </location>
</feature>
<keyword evidence="5" id="KW-0238">DNA-binding</keyword>
<dbReference type="GO" id="GO:0000978">
    <property type="term" value="F:RNA polymerase II cis-regulatory region sequence-specific DNA binding"/>
    <property type="evidence" value="ECO:0007669"/>
    <property type="project" value="TreeGrafter"/>
</dbReference>
<dbReference type="GO" id="GO:0030154">
    <property type="term" value="P:cell differentiation"/>
    <property type="evidence" value="ECO:0007669"/>
    <property type="project" value="TreeGrafter"/>
</dbReference>
<evidence type="ECO:0000256" key="6">
    <source>
        <dbReference type="ARBA" id="ARBA00023163"/>
    </source>
</evidence>
<name>A0A7R9QHD1_9ACAR</name>
<keyword evidence="2" id="KW-0863">Zinc-finger</keyword>
<dbReference type="AlphaFoldDB" id="A0A7R9QHD1"/>
<evidence type="ECO:0000256" key="3">
    <source>
        <dbReference type="ARBA" id="ARBA00022833"/>
    </source>
</evidence>
<keyword evidence="6" id="KW-0804">Transcription</keyword>
<accession>A0A7R9QHD1</accession>
<feature type="domain" description="Nuclear receptor" evidence="9">
    <location>
        <begin position="5"/>
        <end position="80"/>
    </location>
</feature>
<protein>
    <recommendedName>
        <fullName evidence="9">Nuclear receptor domain-containing protein</fullName>
    </recommendedName>
</protein>
<reference evidence="10" key="1">
    <citation type="submission" date="2020-11" db="EMBL/GenBank/DDBJ databases">
        <authorList>
            <person name="Tran Van P."/>
        </authorList>
    </citation>
    <scope>NUCLEOTIDE SEQUENCE</scope>
</reference>
<dbReference type="SUPFAM" id="SSF57716">
    <property type="entry name" value="Glucocorticoid receptor-like (DNA-binding domain)"/>
    <property type="match status" value="1"/>
</dbReference>
<evidence type="ECO:0000313" key="11">
    <source>
        <dbReference type="Proteomes" id="UP000759131"/>
    </source>
</evidence>
<keyword evidence="1" id="KW-0479">Metal-binding</keyword>
<keyword evidence="11" id="KW-1185">Reference proteome</keyword>
<dbReference type="InterPro" id="IPR050234">
    <property type="entry name" value="Nuclear_hormone_rcpt_NR1"/>
</dbReference>
<organism evidence="10">
    <name type="scientific">Medioppia subpectinata</name>
    <dbReference type="NCBI Taxonomy" id="1979941"/>
    <lineage>
        <taxon>Eukaryota</taxon>
        <taxon>Metazoa</taxon>
        <taxon>Ecdysozoa</taxon>
        <taxon>Arthropoda</taxon>
        <taxon>Chelicerata</taxon>
        <taxon>Arachnida</taxon>
        <taxon>Acari</taxon>
        <taxon>Acariformes</taxon>
        <taxon>Sarcoptiformes</taxon>
        <taxon>Oribatida</taxon>
        <taxon>Brachypylina</taxon>
        <taxon>Oppioidea</taxon>
        <taxon>Oppiidae</taxon>
        <taxon>Medioppia</taxon>
    </lineage>
</organism>
<keyword evidence="3" id="KW-0862">Zinc</keyword>
<dbReference type="GO" id="GO:0004879">
    <property type="term" value="F:nuclear receptor activity"/>
    <property type="evidence" value="ECO:0007669"/>
    <property type="project" value="TreeGrafter"/>
</dbReference>
<dbReference type="SMART" id="SM00399">
    <property type="entry name" value="ZnF_C4"/>
    <property type="match status" value="1"/>
</dbReference>
<evidence type="ECO:0000256" key="7">
    <source>
        <dbReference type="ARBA" id="ARBA00023170"/>
    </source>
</evidence>
<dbReference type="Proteomes" id="UP000759131">
    <property type="component" value="Unassembled WGS sequence"/>
</dbReference>
<dbReference type="PANTHER" id="PTHR24082">
    <property type="entry name" value="NUCLEAR HORMONE RECEPTOR"/>
    <property type="match status" value="1"/>
</dbReference>
<evidence type="ECO:0000259" key="9">
    <source>
        <dbReference type="PROSITE" id="PS51030"/>
    </source>
</evidence>
<evidence type="ECO:0000256" key="8">
    <source>
        <dbReference type="ARBA" id="ARBA00023242"/>
    </source>
</evidence>
<dbReference type="Pfam" id="PF00105">
    <property type="entry name" value="zf-C4"/>
    <property type="match status" value="1"/>
</dbReference>
<dbReference type="PRINTS" id="PR00047">
    <property type="entry name" value="STROIDFINGER"/>
</dbReference>
<evidence type="ECO:0000313" key="10">
    <source>
        <dbReference type="EMBL" id="CAD7645996.1"/>
    </source>
</evidence>
<dbReference type="GO" id="GO:0000122">
    <property type="term" value="P:negative regulation of transcription by RNA polymerase II"/>
    <property type="evidence" value="ECO:0007669"/>
    <property type="project" value="TreeGrafter"/>
</dbReference>
<evidence type="ECO:0000256" key="4">
    <source>
        <dbReference type="ARBA" id="ARBA00023015"/>
    </source>
</evidence>
<dbReference type="Gene3D" id="3.30.50.10">
    <property type="entry name" value="Erythroid Transcription Factor GATA-1, subunit A"/>
    <property type="match status" value="1"/>
</dbReference>
<dbReference type="GO" id="GO:0045944">
    <property type="term" value="P:positive regulation of transcription by RNA polymerase II"/>
    <property type="evidence" value="ECO:0007669"/>
    <property type="project" value="TreeGrafter"/>
</dbReference>
<dbReference type="PROSITE" id="PS51030">
    <property type="entry name" value="NUCLEAR_REC_DBD_2"/>
    <property type="match status" value="1"/>
</dbReference>
<dbReference type="EMBL" id="OC890240">
    <property type="protein sequence ID" value="CAD7645996.1"/>
    <property type="molecule type" value="Genomic_DNA"/>
</dbReference>
<evidence type="ECO:0000256" key="2">
    <source>
        <dbReference type="ARBA" id="ARBA00022771"/>
    </source>
</evidence>
<keyword evidence="8" id="KW-0539">Nucleus</keyword>
<dbReference type="OrthoDB" id="6515247at2759"/>
<dbReference type="GO" id="GO:0008270">
    <property type="term" value="F:zinc ion binding"/>
    <property type="evidence" value="ECO:0007669"/>
    <property type="project" value="UniProtKB-KW"/>
</dbReference>
<dbReference type="InterPro" id="IPR013088">
    <property type="entry name" value="Znf_NHR/GATA"/>
</dbReference>
<dbReference type="EMBL" id="CAJPIZ010035665">
    <property type="protein sequence ID" value="CAG2120821.1"/>
    <property type="molecule type" value="Genomic_DNA"/>
</dbReference>
<keyword evidence="7" id="KW-0675">Receptor</keyword>
<dbReference type="PROSITE" id="PS00031">
    <property type="entry name" value="NUCLEAR_REC_DBD_1"/>
    <property type="match status" value="1"/>
</dbReference>
<dbReference type="PANTHER" id="PTHR24082:SF283">
    <property type="entry name" value="NUCLEAR HORMONE RECEPTOR HR96"/>
    <property type="match status" value="1"/>
</dbReference>
<sequence length="109" mass="12778">MSVKPKVCLVCGDKSIGKNFGAVSCESCKAFFRRNAAKVEEYICYFNDNCKIDLITRRFCRTCRLKKCFAIGMRQDWILNDNEREVRRIKIETKRLKRKHSVGNDFIDS</sequence>
<dbReference type="InterPro" id="IPR001628">
    <property type="entry name" value="Znf_hrmn_rcpt"/>
</dbReference>